<dbReference type="InterPro" id="IPR005467">
    <property type="entry name" value="His_kinase_dom"/>
</dbReference>
<dbReference type="EC" id="2.7.13.3" evidence="3"/>
<sequence length="330" mass="37692">MRVWRSYFRAHTKQIVVYVLFCAIFLLTFALYDLPLAAVLYPAAICAVLGLILLILDLISFAARHKGLLALYSEAAVTVKRLPRAKSLLEEDYQQIILSLFQEKVDLENRMQSRYTDLIEYYTVWAHQIKTPIASMRLSLQEDDSPFSRELTEELQSIEQYVEMVLCYLRLDSASTDYLIRSCDLDAILRQAVRKFASQFIRRKIKLVYEPTGFWVLTDEKWLQFVLEQLLSNAIKYTKSGGTVSITMNEPGILCIGDTGIGIAPEDLPRIFEKGYTGYNGRSDKKASGIGLYLCRRICGNLRHRISARSSLGSGTVICLDLNRTQLERE</sequence>
<name>A0A928Q303_9FIRM</name>
<dbReference type="InterPro" id="IPR036890">
    <property type="entry name" value="HATPase_C_sf"/>
</dbReference>
<keyword evidence="4" id="KW-1003">Cell membrane</keyword>
<proteinExistence type="predicted"/>
<evidence type="ECO:0000259" key="12">
    <source>
        <dbReference type="PROSITE" id="PS50109"/>
    </source>
</evidence>
<dbReference type="GO" id="GO:0016036">
    <property type="term" value="P:cellular response to phosphate starvation"/>
    <property type="evidence" value="ECO:0007669"/>
    <property type="project" value="TreeGrafter"/>
</dbReference>
<keyword evidence="5" id="KW-0808">Transferase</keyword>
<comment type="subcellular location">
    <subcellularLocation>
        <location evidence="2">Cell membrane</location>
        <topology evidence="2">Multi-pass membrane protein</topology>
    </subcellularLocation>
</comment>
<keyword evidence="8 11" id="KW-1133">Transmembrane helix</keyword>
<evidence type="ECO:0000256" key="6">
    <source>
        <dbReference type="ARBA" id="ARBA00022692"/>
    </source>
</evidence>
<dbReference type="GO" id="GO:0000155">
    <property type="term" value="F:phosphorelay sensor kinase activity"/>
    <property type="evidence" value="ECO:0007669"/>
    <property type="project" value="TreeGrafter"/>
</dbReference>
<evidence type="ECO:0000256" key="2">
    <source>
        <dbReference type="ARBA" id="ARBA00004651"/>
    </source>
</evidence>
<evidence type="ECO:0000256" key="1">
    <source>
        <dbReference type="ARBA" id="ARBA00000085"/>
    </source>
</evidence>
<keyword evidence="7 13" id="KW-0418">Kinase</keyword>
<protein>
    <recommendedName>
        <fullName evidence="3">histidine kinase</fullName>
        <ecNumber evidence="3">2.7.13.3</ecNumber>
    </recommendedName>
</protein>
<dbReference type="PANTHER" id="PTHR45453:SF2">
    <property type="entry name" value="HISTIDINE KINASE"/>
    <property type="match status" value="1"/>
</dbReference>
<dbReference type="Pfam" id="PF02518">
    <property type="entry name" value="HATPase_c"/>
    <property type="match status" value="1"/>
</dbReference>
<dbReference type="InterPro" id="IPR003594">
    <property type="entry name" value="HATPase_dom"/>
</dbReference>
<evidence type="ECO:0000256" key="3">
    <source>
        <dbReference type="ARBA" id="ARBA00012438"/>
    </source>
</evidence>
<dbReference type="Proteomes" id="UP000754750">
    <property type="component" value="Unassembled WGS sequence"/>
</dbReference>
<evidence type="ECO:0000256" key="8">
    <source>
        <dbReference type="ARBA" id="ARBA00022989"/>
    </source>
</evidence>
<organism evidence="13 14">
    <name type="scientific">Faecalispora sporosphaeroides</name>
    <dbReference type="NCBI Taxonomy" id="1549"/>
    <lineage>
        <taxon>Bacteria</taxon>
        <taxon>Bacillati</taxon>
        <taxon>Bacillota</taxon>
        <taxon>Clostridia</taxon>
        <taxon>Eubacteriales</taxon>
        <taxon>Oscillospiraceae</taxon>
        <taxon>Faecalispora</taxon>
    </lineage>
</organism>
<reference evidence="13" key="1">
    <citation type="submission" date="2019-04" db="EMBL/GenBank/DDBJ databases">
        <title>Evolution of Biomass-Degrading Anaerobic Consortia Revealed by Metagenomics.</title>
        <authorList>
            <person name="Peng X."/>
        </authorList>
    </citation>
    <scope>NUCLEOTIDE SEQUENCE</scope>
    <source>
        <strain evidence="13">SIG551</strain>
    </source>
</reference>
<dbReference type="GO" id="GO:0004721">
    <property type="term" value="F:phosphoprotein phosphatase activity"/>
    <property type="evidence" value="ECO:0007669"/>
    <property type="project" value="TreeGrafter"/>
</dbReference>
<dbReference type="InterPro" id="IPR050351">
    <property type="entry name" value="BphY/WalK/GraS-like"/>
</dbReference>
<gene>
    <name evidence="13" type="ORF">E7512_07900</name>
</gene>
<dbReference type="SMART" id="SM00387">
    <property type="entry name" value="HATPase_c"/>
    <property type="match status" value="1"/>
</dbReference>
<comment type="caution">
    <text evidence="13">The sequence shown here is derived from an EMBL/GenBank/DDBJ whole genome shotgun (WGS) entry which is preliminary data.</text>
</comment>
<dbReference type="PROSITE" id="PS50109">
    <property type="entry name" value="HIS_KIN"/>
    <property type="match status" value="1"/>
</dbReference>
<comment type="catalytic activity">
    <reaction evidence="1">
        <text>ATP + protein L-histidine = ADP + protein N-phospho-L-histidine.</text>
        <dbReference type="EC" id="2.7.13.3"/>
    </reaction>
</comment>
<evidence type="ECO:0000313" key="14">
    <source>
        <dbReference type="Proteomes" id="UP000754750"/>
    </source>
</evidence>
<keyword evidence="9" id="KW-0902">Two-component regulatory system</keyword>
<dbReference type="PANTHER" id="PTHR45453">
    <property type="entry name" value="PHOSPHATE REGULON SENSOR PROTEIN PHOR"/>
    <property type="match status" value="1"/>
</dbReference>
<dbReference type="GO" id="GO:0005886">
    <property type="term" value="C:plasma membrane"/>
    <property type="evidence" value="ECO:0007669"/>
    <property type="project" value="UniProtKB-SubCell"/>
</dbReference>
<evidence type="ECO:0000256" key="4">
    <source>
        <dbReference type="ARBA" id="ARBA00022475"/>
    </source>
</evidence>
<evidence type="ECO:0000256" key="10">
    <source>
        <dbReference type="ARBA" id="ARBA00023136"/>
    </source>
</evidence>
<evidence type="ECO:0000256" key="5">
    <source>
        <dbReference type="ARBA" id="ARBA00022679"/>
    </source>
</evidence>
<dbReference type="Gene3D" id="3.30.565.10">
    <property type="entry name" value="Histidine kinase-like ATPase, C-terminal domain"/>
    <property type="match status" value="1"/>
</dbReference>
<accession>A0A928Q303</accession>
<feature type="transmembrane region" description="Helical" evidence="11">
    <location>
        <begin position="38"/>
        <end position="59"/>
    </location>
</feature>
<evidence type="ECO:0000313" key="13">
    <source>
        <dbReference type="EMBL" id="MBE6833488.1"/>
    </source>
</evidence>
<keyword evidence="10 11" id="KW-0472">Membrane</keyword>
<evidence type="ECO:0000256" key="9">
    <source>
        <dbReference type="ARBA" id="ARBA00023012"/>
    </source>
</evidence>
<dbReference type="RefSeq" id="WP_020072558.1">
    <property type="nucleotide sequence ID" value="NZ_JBKWRC010000002.1"/>
</dbReference>
<dbReference type="AlphaFoldDB" id="A0A928Q303"/>
<evidence type="ECO:0000256" key="11">
    <source>
        <dbReference type="SAM" id="Phobius"/>
    </source>
</evidence>
<dbReference type="EMBL" id="SVNY01000003">
    <property type="protein sequence ID" value="MBE6833488.1"/>
    <property type="molecule type" value="Genomic_DNA"/>
</dbReference>
<feature type="domain" description="Histidine kinase" evidence="12">
    <location>
        <begin position="124"/>
        <end position="326"/>
    </location>
</feature>
<dbReference type="SUPFAM" id="SSF55874">
    <property type="entry name" value="ATPase domain of HSP90 chaperone/DNA topoisomerase II/histidine kinase"/>
    <property type="match status" value="1"/>
</dbReference>
<evidence type="ECO:0000256" key="7">
    <source>
        <dbReference type="ARBA" id="ARBA00022777"/>
    </source>
</evidence>
<keyword evidence="6 11" id="KW-0812">Transmembrane</keyword>
<feature type="transmembrane region" description="Helical" evidence="11">
    <location>
        <begin position="15"/>
        <end position="32"/>
    </location>
</feature>